<dbReference type="EMBL" id="JARKIF010000005">
    <property type="protein sequence ID" value="KAJ7639430.1"/>
    <property type="molecule type" value="Genomic_DNA"/>
</dbReference>
<reference evidence="1" key="1">
    <citation type="submission" date="2023-03" db="EMBL/GenBank/DDBJ databases">
        <title>Massive genome expansion in bonnet fungi (Mycena s.s.) driven by repeated elements and novel gene families across ecological guilds.</title>
        <authorList>
            <consortium name="Lawrence Berkeley National Laboratory"/>
            <person name="Harder C.B."/>
            <person name="Miyauchi S."/>
            <person name="Viragh M."/>
            <person name="Kuo A."/>
            <person name="Thoen E."/>
            <person name="Andreopoulos B."/>
            <person name="Lu D."/>
            <person name="Skrede I."/>
            <person name="Drula E."/>
            <person name="Henrissat B."/>
            <person name="Morin E."/>
            <person name="Kohler A."/>
            <person name="Barry K."/>
            <person name="LaButti K."/>
            <person name="Morin E."/>
            <person name="Salamov A."/>
            <person name="Lipzen A."/>
            <person name="Mereny Z."/>
            <person name="Hegedus B."/>
            <person name="Baldrian P."/>
            <person name="Stursova M."/>
            <person name="Weitz H."/>
            <person name="Taylor A."/>
            <person name="Grigoriev I.V."/>
            <person name="Nagy L.G."/>
            <person name="Martin F."/>
            <person name="Kauserud H."/>
        </authorList>
    </citation>
    <scope>NUCLEOTIDE SEQUENCE</scope>
    <source>
        <strain evidence="1">9284</strain>
    </source>
</reference>
<gene>
    <name evidence="1" type="ORF">FB45DRAFT_1024151</name>
</gene>
<evidence type="ECO:0000313" key="1">
    <source>
        <dbReference type="EMBL" id="KAJ7639430.1"/>
    </source>
</evidence>
<dbReference type="Proteomes" id="UP001221142">
    <property type="component" value="Unassembled WGS sequence"/>
</dbReference>
<organism evidence="1 2">
    <name type="scientific">Roridomyces roridus</name>
    <dbReference type="NCBI Taxonomy" id="1738132"/>
    <lineage>
        <taxon>Eukaryota</taxon>
        <taxon>Fungi</taxon>
        <taxon>Dikarya</taxon>
        <taxon>Basidiomycota</taxon>
        <taxon>Agaricomycotina</taxon>
        <taxon>Agaricomycetes</taxon>
        <taxon>Agaricomycetidae</taxon>
        <taxon>Agaricales</taxon>
        <taxon>Marasmiineae</taxon>
        <taxon>Mycenaceae</taxon>
        <taxon>Roridomyces</taxon>
    </lineage>
</organism>
<keyword evidence="2" id="KW-1185">Reference proteome</keyword>
<dbReference type="AlphaFoldDB" id="A0AAD7C7K6"/>
<comment type="caution">
    <text evidence="1">The sequence shown here is derived from an EMBL/GenBank/DDBJ whole genome shotgun (WGS) entry which is preliminary data.</text>
</comment>
<proteinExistence type="predicted"/>
<accession>A0AAD7C7K6</accession>
<sequence>MQHLKTLRLTRSPPSRSYDEHLEIGNVPDLERFDTEIATFFSRVSASLRHLSFSSTAPLTEIYPYSYAVQWFTQLAQLTHVEFTSPTEDFLTPFFAKLKESRDFLAELKSLRLIQYEYILQDAFVHALRSRTTEGTGRQVALEAFQVVWSADGERHAHRIDLAELASLERRRMRLHIGSKSMDCLISHIARMKSIPKLP</sequence>
<name>A0AAD7C7K6_9AGAR</name>
<evidence type="ECO:0000313" key="2">
    <source>
        <dbReference type="Proteomes" id="UP001221142"/>
    </source>
</evidence>
<protein>
    <submittedName>
        <fullName evidence="1">Uncharacterized protein</fullName>
    </submittedName>
</protein>